<dbReference type="Proteomes" id="UP000308600">
    <property type="component" value="Unassembled WGS sequence"/>
</dbReference>
<reference evidence="1 2" key="1">
    <citation type="journal article" date="2019" name="Nat. Ecol. Evol.">
        <title>Megaphylogeny resolves global patterns of mushroom evolution.</title>
        <authorList>
            <person name="Varga T."/>
            <person name="Krizsan K."/>
            <person name="Foldi C."/>
            <person name="Dima B."/>
            <person name="Sanchez-Garcia M."/>
            <person name="Sanchez-Ramirez S."/>
            <person name="Szollosi G.J."/>
            <person name="Szarkandi J.G."/>
            <person name="Papp V."/>
            <person name="Albert L."/>
            <person name="Andreopoulos W."/>
            <person name="Angelini C."/>
            <person name="Antonin V."/>
            <person name="Barry K.W."/>
            <person name="Bougher N.L."/>
            <person name="Buchanan P."/>
            <person name="Buyck B."/>
            <person name="Bense V."/>
            <person name="Catcheside P."/>
            <person name="Chovatia M."/>
            <person name="Cooper J."/>
            <person name="Damon W."/>
            <person name="Desjardin D."/>
            <person name="Finy P."/>
            <person name="Geml J."/>
            <person name="Haridas S."/>
            <person name="Hughes K."/>
            <person name="Justo A."/>
            <person name="Karasinski D."/>
            <person name="Kautmanova I."/>
            <person name="Kiss B."/>
            <person name="Kocsube S."/>
            <person name="Kotiranta H."/>
            <person name="LaButti K.M."/>
            <person name="Lechner B.E."/>
            <person name="Liimatainen K."/>
            <person name="Lipzen A."/>
            <person name="Lukacs Z."/>
            <person name="Mihaltcheva S."/>
            <person name="Morgado L.N."/>
            <person name="Niskanen T."/>
            <person name="Noordeloos M.E."/>
            <person name="Ohm R.A."/>
            <person name="Ortiz-Santana B."/>
            <person name="Ovrebo C."/>
            <person name="Racz N."/>
            <person name="Riley R."/>
            <person name="Savchenko A."/>
            <person name="Shiryaev A."/>
            <person name="Soop K."/>
            <person name="Spirin V."/>
            <person name="Szebenyi C."/>
            <person name="Tomsovsky M."/>
            <person name="Tulloss R.E."/>
            <person name="Uehling J."/>
            <person name="Grigoriev I.V."/>
            <person name="Vagvolgyi C."/>
            <person name="Papp T."/>
            <person name="Martin F.M."/>
            <person name="Miettinen O."/>
            <person name="Hibbett D.S."/>
            <person name="Nagy L.G."/>
        </authorList>
    </citation>
    <scope>NUCLEOTIDE SEQUENCE [LARGE SCALE GENOMIC DNA]</scope>
    <source>
        <strain evidence="1 2">NL-1719</strain>
    </source>
</reference>
<organism evidence="1 2">
    <name type="scientific">Pluteus cervinus</name>
    <dbReference type="NCBI Taxonomy" id="181527"/>
    <lineage>
        <taxon>Eukaryota</taxon>
        <taxon>Fungi</taxon>
        <taxon>Dikarya</taxon>
        <taxon>Basidiomycota</taxon>
        <taxon>Agaricomycotina</taxon>
        <taxon>Agaricomycetes</taxon>
        <taxon>Agaricomycetidae</taxon>
        <taxon>Agaricales</taxon>
        <taxon>Pluteineae</taxon>
        <taxon>Pluteaceae</taxon>
        <taxon>Pluteus</taxon>
    </lineage>
</organism>
<protein>
    <submittedName>
        <fullName evidence="1">Uncharacterized protein</fullName>
    </submittedName>
</protein>
<feature type="non-terminal residue" evidence="1">
    <location>
        <position position="78"/>
    </location>
</feature>
<name>A0ACD2ZYL0_9AGAR</name>
<keyword evidence="2" id="KW-1185">Reference proteome</keyword>
<accession>A0ACD2ZYL0</accession>
<gene>
    <name evidence="1" type="ORF">BDN72DRAFT_748218</name>
</gene>
<proteinExistence type="predicted"/>
<evidence type="ECO:0000313" key="2">
    <source>
        <dbReference type="Proteomes" id="UP000308600"/>
    </source>
</evidence>
<evidence type="ECO:0000313" key="1">
    <source>
        <dbReference type="EMBL" id="TFK58510.1"/>
    </source>
</evidence>
<feature type="non-terminal residue" evidence="1">
    <location>
        <position position="1"/>
    </location>
</feature>
<dbReference type="EMBL" id="ML209324">
    <property type="protein sequence ID" value="TFK58510.1"/>
    <property type="molecule type" value="Genomic_DNA"/>
</dbReference>
<sequence length="78" mass="8642">GKLPLVLNMPVIISQNFDVEHGIVNGSVGYLRKIRYYVTADDRRIMTSCVVEIPDAEDVPMPGLTAKHFPVLACRSDV</sequence>